<evidence type="ECO:0000256" key="6">
    <source>
        <dbReference type="ARBA" id="ARBA00022927"/>
    </source>
</evidence>
<comment type="caution">
    <text evidence="9">The sequence shown here is derived from an EMBL/GenBank/DDBJ whole genome shotgun (WGS) entry which is preliminary data.</text>
</comment>
<dbReference type="STRING" id="246404.A0A507DSL3"/>
<keyword evidence="5" id="KW-0963">Cytoplasm</keyword>
<evidence type="ECO:0000313" key="10">
    <source>
        <dbReference type="Proteomes" id="UP000320333"/>
    </source>
</evidence>
<evidence type="ECO:0000256" key="7">
    <source>
        <dbReference type="ARBA" id="ARBA00023242"/>
    </source>
</evidence>
<comment type="subcellular location">
    <subcellularLocation>
        <location evidence="2">Cytoplasm</location>
    </subcellularLocation>
    <subcellularLocation>
        <location evidence="1">Nucleus</location>
    </subcellularLocation>
</comment>
<dbReference type="PANTHER" id="PTHR12596">
    <property type="entry name" value="EXPORTIN 4,7-RELATED"/>
    <property type="match status" value="1"/>
</dbReference>
<evidence type="ECO:0000256" key="1">
    <source>
        <dbReference type="ARBA" id="ARBA00004123"/>
    </source>
</evidence>
<proteinExistence type="inferred from homology"/>
<evidence type="ECO:0000256" key="4">
    <source>
        <dbReference type="ARBA" id="ARBA00022448"/>
    </source>
</evidence>
<keyword evidence="6" id="KW-0653">Protein transport</keyword>
<keyword evidence="7" id="KW-0539">Nucleus</keyword>
<dbReference type="GO" id="GO:0005643">
    <property type="term" value="C:nuclear pore"/>
    <property type="evidence" value="ECO:0007669"/>
    <property type="project" value="TreeGrafter"/>
</dbReference>
<dbReference type="EMBL" id="QEAP01000906">
    <property type="protein sequence ID" value="TPX54235.1"/>
    <property type="molecule type" value="Genomic_DNA"/>
</dbReference>
<evidence type="ECO:0000256" key="5">
    <source>
        <dbReference type="ARBA" id="ARBA00022490"/>
    </source>
</evidence>
<gene>
    <name evidence="9" type="ORF">CcCBS67573_g09599</name>
</gene>
<keyword evidence="10" id="KW-1185">Reference proteome</keyword>
<dbReference type="Gene3D" id="1.25.10.10">
    <property type="entry name" value="Leucine-rich Repeat Variant"/>
    <property type="match status" value="1"/>
</dbReference>
<evidence type="ECO:0000256" key="8">
    <source>
        <dbReference type="ARBA" id="ARBA00040444"/>
    </source>
</evidence>
<reference evidence="9 10" key="1">
    <citation type="journal article" date="2019" name="Sci. Rep.">
        <title>Comparative genomics of chytrid fungi reveal insights into the obligate biotrophic and pathogenic lifestyle of Synchytrium endobioticum.</title>
        <authorList>
            <person name="van de Vossenberg B.T.L.H."/>
            <person name="Warris S."/>
            <person name="Nguyen H.D.T."/>
            <person name="van Gent-Pelzer M.P.E."/>
            <person name="Joly D.L."/>
            <person name="van de Geest H.C."/>
            <person name="Bonants P.J.M."/>
            <person name="Smith D.S."/>
            <person name="Levesque C.A."/>
            <person name="van der Lee T.A.J."/>
        </authorList>
    </citation>
    <scope>NUCLEOTIDE SEQUENCE [LARGE SCALE GENOMIC DNA]</scope>
    <source>
        <strain evidence="9 10">CBS 675.73</strain>
    </source>
</reference>
<keyword evidence="4" id="KW-0813">Transport</keyword>
<dbReference type="InterPro" id="IPR011989">
    <property type="entry name" value="ARM-like"/>
</dbReference>
<dbReference type="Proteomes" id="UP000320333">
    <property type="component" value="Unassembled WGS sequence"/>
</dbReference>
<dbReference type="SUPFAM" id="SSF48371">
    <property type="entry name" value="ARM repeat"/>
    <property type="match status" value="1"/>
</dbReference>
<evidence type="ECO:0000256" key="2">
    <source>
        <dbReference type="ARBA" id="ARBA00004496"/>
    </source>
</evidence>
<protein>
    <recommendedName>
        <fullName evidence="8">Exportin-4</fullName>
    </recommendedName>
</protein>
<comment type="similarity">
    <text evidence="3">Belongs to the exportin family.</text>
</comment>
<dbReference type="GO" id="GO:0005737">
    <property type="term" value="C:cytoplasm"/>
    <property type="evidence" value="ECO:0007669"/>
    <property type="project" value="UniProtKB-SubCell"/>
</dbReference>
<dbReference type="PANTHER" id="PTHR12596:SF1">
    <property type="entry name" value="EXPORTIN-4"/>
    <property type="match status" value="1"/>
</dbReference>
<accession>A0A507DSL3</accession>
<dbReference type="GO" id="GO:0006611">
    <property type="term" value="P:protein export from nucleus"/>
    <property type="evidence" value="ECO:0007669"/>
    <property type="project" value="TreeGrafter"/>
</dbReference>
<dbReference type="InterPro" id="IPR016024">
    <property type="entry name" value="ARM-type_fold"/>
</dbReference>
<dbReference type="InterPro" id="IPR044189">
    <property type="entry name" value="XPO4/7-like"/>
</dbReference>
<organism evidence="9 10">
    <name type="scientific">Chytriomyces confervae</name>
    <dbReference type="NCBI Taxonomy" id="246404"/>
    <lineage>
        <taxon>Eukaryota</taxon>
        <taxon>Fungi</taxon>
        <taxon>Fungi incertae sedis</taxon>
        <taxon>Chytridiomycota</taxon>
        <taxon>Chytridiomycota incertae sedis</taxon>
        <taxon>Chytridiomycetes</taxon>
        <taxon>Chytridiales</taxon>
        <taxon>Chytriomycetaceae</taxon>
        <taxon>Chytriomyces</taxon>
    </lineage>
</organism>
<name>A0A507DSL3_9FUNG</name>
<sequence length="1156" mass="128568">MSFQFDAQVQSILSACAEMGNVRSICSGPVSTAEFTFEPLSQMNRNTANFNNASNAIEALKDSPDALRICSHILEHAEDPTTIFFIANVTKDVIIRHYSSFSLQTLVALRGELMTDLLSPRFRNPSFKAEVINSAISKMAQAIAVIVKRTWLEDAIQEDRKHFFVNLEGLRRSGNLFNKTIALTVLDQMLGEFSSEATAFGLPWDFHSACRKSFEETELPRLFHMTMESLHEYILNSSLLQDKGELTCSRKCVAIAVKIMNWEFVSLGNVLAGSFAKLEKPESADGSGRFPSSWTPALVRPEIVETVFKIHDILLPYDISGNSAKLILYLAAVNGPVFPDFATQSGFITFFLERLENLITNFHNSTTHAQTNSMRDASGDELIAISSIIKRVLSTHSLNSLSPIAGFFKFMSSVVRHTLFSIDCMKSALSLGVDENSPGMIATDVMLEMWAQFGDQATSAIQMAPAGDAFTSTLTNFVQTLSLPIFTSHLEMRLALAERQVLDEADFEDEMGMEDEVAYADQLDHLTIIARWDAEGCLRLLHGLIQEAVNGIQGVLGGQAGEGASQTRQVLLERVHWLVLISEHVLADAADGEVPMVPETLMAVSSKAASAEADIVVAVSSLIFQILSVFSNVEPGSPMMEFCSPLIVETLFVFLNRWSRTYLFINPSDYGQMSPWLVASYSAHGGGGQLFDFMLLSAKQNFALWRSEESVLNAVIGLLQSFAVRGVARDRMIQSGHFQELVGAFVSNIKDMPTSTHSPMIRVLASVSTQGSNPEVEANYFNELTGMLKTRLNSVVLRPDFARIFQSAPIKNEVVNVLEMYEGLCLAADYNTAGTIFNCLIPYLDSFGKLFKVYKNITEVNLYVLRVFCEISKMLGLHEAAFEERRTFYAAYTGVLKVYSNTNIGVRSIAMLDEEDRLDDLSCVLETLSNLILVESKDEDRDDVVFFGVNMVLPLITNEMIQYPSISQKALELVGNVVRHFPSKLLDLDIEELDKIMGVLRLGTTESFVIEVQKLSFEAIIGVVRYCVLAVRKGENDIQAIYPSMDITLQHLLDYMLFKEFDPDLIESVGEALYMLVLLRHDSYTVLAKQLLESQPTQERRVRLEAAFRTLTGCIEVAAVAGQASGNAVLSFSEYKLYSEGLLKFLMEVRGFLRIR</sequence>
<dbReference type="GO" id="GO:0005049">
    <property type="term" value="F:nuclear export signal receptor activity"/>
    <property type="evidence" value="ECO:0007669"/>
    <property type="project" value="InterPro"/>
</dbReference>
<dbReference type="AlphaFoldDB" id="A0A507DSL3"/>
<dbReference type="OrthoDB" id="5548448at2759"/>
<evidence type="ECO:0000256" key="3">
    <source>
        <dbReference type="ARBA" id="ARBA00009466"/>
    </source>
</evidence>
<evidence type="ECO:0000313" key="9">
    <source>
        <dbReference type="EMBL" id="TPX54235.1"/>
    </source>
</evidence>